<dbReference type="InterPro" id="IPR036390">
    <property type="entry name" value="WH_DNA-bd_sf"/>
</dbReference>
<dbReference type="RefSeq" id="WP_315746719.1">
    <property type="nucleotide sequence ID" value="NZ_JAVYAA010000006.1"/>
</dbReference>
<keyword evidence="3" id="KW-0238">DNA-binding</keyword>
<dbReference type="PRINTS" id="PR00039">
    <property type="entry name" value="HTHLYSR"/>
</dbReference>
<dbReference type="GO" id="GO:0003700">
    <property type="term" value="F:DNA-binding transcription factor activity"/>
    <property type="evidence" value="ECO:0007669"/>
    <property type="project" value="InterPro"/>
</dbReference>
<feature type="domain" description="HTH lysR-type" evidence="5">
    <location>
        <begin position="1"/>
        <end position="59"/>
    </location>
</feature>
<reference evidence="7" key="1">
    <citation type="submission" date="2023-09" db="EMBL/GenBank/DDBJ databases">
        <title>Paenibacillus sp. chi10 Genome sequencing and assembly.</title>
        <authorList>
            <person name="Kim I."/>
        </authorList>
    </citation>
    <scope>NUCLEOTIDE SEQUENCE [LARGE SCALE GENOMIC DNA]</scope>
    <source>
        <strain evidence="7">chi10</strain>
    </source>
</reference>
<evidence type="ECO:0000256" key="3">
    <source>
        <dbReference type="ARBA" id="ARBA00023125"/>
    </source>
</evidence>
<dbReference type="SUPFAM" id="SSF53850">
    <property type="entry name" value="Periplasmic binding protein-like II"/>
    <property type="match status" value="1"/>
</dbReference>
<sequence>MTITQLRTFLTVAETSSFTKAGDILHMTQPAVSRAISSLEADLGVTLLIRDRKNGILLTDIGRRMLIHIRDIMIGIEKLEQEAAAEKGLEIGTIRIGSFPTASAFFLPKIISRIEHRFPQLEIELHEGTINEVKKWLASREIDIGIITEPSFEFETIPLYNDKMVALLREDHSLCHKPIICIQDLNDEPLIICKGGNEIPIIDIFEKTETSMNIRFVVHNTGALLNMIQEGLGVAILSELSLITTPPHIVTRELDPMVRREICLAAPSHTECSLAVQLFIRTAQELFCHKEEP</sequence>
<dbReference type="CDD" id="cd05466">
    <property type="entry name" value="PBP2_LTTR_substrate"/>
    <property type="match status" value="1"/>
</dbReference>
<dbReference type="InterPro" id="IPR050950">
    <property type="entry name" value="HTH-type_LysR_regulators"/>
</dbReference>
<dbReference type="Proteomes" id="UP001250538">
    <property type="component" value="Unassembled WGS sequence"/>
</dbReference>
<dbReference type="Pfam" id="PF03466">
    <property type="entry name" value="LysR_substrate"/>
    <property type="match status" value="1"/>
</dbReference>
<keyword evidence="7" id="KW-1185">Reference proteome</keyword>
<dbReference type="SUPFAM" id="SSF46785">
    <property type="entry name" value="Winged helix' DNA-binding domain"/>
    <property type="match status" value="1"/>
</dbReference>
<evidence type="ECO:0000256" key="1">
    <source>
        <dbReference type="ARBA" id="ARBA00009437"/>
    </source>
</evidence>
<dbReference type="GO" id="GO:0005829">
    <property type="term" value="C:cytosol"/>
    <property type="evidence" value="ECO:0007669"/>
    <property type="project" value="TreeGrafter"/>
</dbReference>
<dbReference type="GO" id="GO:0003677">
    <property type="term" value="F:DNA binding"/>
    <property type="evidence" value="ECO:0007669"/>
    <property type="project" value="UniProtKB-KW"/>
</dbReference>
<dbReference type="InterPro" id="IPR036388">
    <property type="entry name" value="WH-like_DNA-bd_sf"/>
</dbReference>
<organism evidence="6 7">
    <name type="scientific">Paenibacillus suaedae</name>
    <dbReference type="NCBI Taxonomy" id="3077233"/>
    <lineage>
        <taxon>Bacteria</taxon>
        <taxon>Bacillati</taxon>
        <taxon>Bacillota</taxon>
        <taxon>Bacilli</taxon>
        <taxon>Bacillales</taxon>
        <taxon>Paenibacillaceae</taxon>
        <taxon>Paenibacillus</taxon>
    </lineage>
</organism>
<proteinExistence type="inferred from homology"/>
<dbReference type="Pfam" id="PF00126">
    <property type="entry name" value="HTH_1"/>
    <property type="match status" value="1"/>
</dbReference>
<dbReference type="Gene3D" id="3.40.190.290">
    <property type="match status" value="1"/>
</dbReference>
<dbReference type="Gene3D" id="1.10.10.10">
    <property type="entry name" value="Winged helix-like DNA-binding domain superfamily/Winged helix DNA-binding domain"/>
    <property type="match status" value="1"/>
</dbReference>
<name>A0AAJ2JYT8_9BACL</name>
<dbReference type="PANTHER" id="PTHR30419">
    <property type="entry name" value="HTH-TYPE TRANSCRIPTIONAL REGULATOR YBHD"/>
    <property type="match status" value="1"/>
</dbReference>
<comment type="caution">
    <text evidence="6">The sequence shown here is derived from an EMBL/GenBank/DDBJ whole genome shotgun (WGS) entry which is preliminary data.</text>
</comment>
<evidence type="ECO:0000259" key="5">
    <source>
        <dbReference type="PROSITE" id="PS50931"/>
    </source>
</evidence>
<evidence type="ECO:0000313" key="6">
    <source>
        <dbReference type="EMBL" id="MDT8978857.1"/>
    </source>
</evidence>
<keyword evidence="2" id="KW-0805">Transcription regulation</keyword>
<keyword evidence="4" id="KW-0804">Transcription</keyword>
<gene>
    <name evidence="6" type="ORF">RQP50_21705</name>
</gene>
<dbReference type="InterPro" id="IPR005119">
    <property type="entry name" value="LysR_subst-bd"/>
</dbReference>
<evidence type="ECO:0000313" key="7">
    <source>
        <dbReference type="Proteomes" id="UP001250538"/>
    </source>
</evidence>
<comment type="similarity">
    <text evidence="1">Belongs to the LysR transcriptional regulatory family.</text>
</comment>
<evidence type="ECO:0000256" key="4">
    <source>
        <dbReference type="ARBA" id="ARBA00023163"/>
    </source>
</evidence>
<dbReference type="PANTHER" id="PTHR30419:SF24">
    <property type="entry name" value="HTH-TYPE TRANSCRIPTIONAL REGULATOR CZCR"/>
    <property type="match status" value="1"/>
</dbReference>
<dbReference type="FunFam" id="1.10.10.10:FF:000455">
    <property type="entry name" value="LysR family transcriptional regulator"/>
    <property type="match status" value="1"/>
</dbReference>
<evidence type="ECO:0000256" key="2">
    <source>
        <dbReference type="ARBA" id="ARBA00023015"/>
    </source>
</evidence>
<dbReference type="EMBL" id="JAVYAA010000006">
    <property type="protein sequence ID" value="MDT8978857.1"/>
    <property type="molecule type" value="Genomic_DNA"/>
</dbReference>
<dbReference type="AlphaFoldDB" id="A0AAJ2JYT8"/>
<dbReference type="InterPro" id="IPR000847">
    <property type="entry name" value="LysR_HTH_N"/>
</dbReference>
<protein>
    <submittedName>
        <fullName evidence="6">LysR family transcriptional regulator</fullName>
    </submittedName>
</protein>
<dbReference type="PROSITE" id="PS50931">
    <property type="entry name" value="HTH_LYSR"/>
    <property type="match status" value="1"/>
</dbReference>
<accession>A0AAJ2JYT8</accession>